<dbReference type="EMBL" id="CALNXI010002193">
    <property type="protein sequence ID" value="CAH3184453.1"/>
    <property type="molecule type" value="Genomic_DNA"/>
</dbReference>
<feature type="compositionally biased region" description="Basic and acidic residues" evidence="1">
    <location>
        <begin position="8"/>
        <end position="37"/>
    </location>
</feature>
<sequence length="233" mass="26682">MGQAQHRLGTDFENLGKRDYKGNKRKEQTQKAAEDRAKRGKERRKHSIERKEVEVAEKRKHLNVSGDGVVDIHFTETSTITSTEEPSEASSSTTGTTSDAENHAEGSVSEPSKDAETQTEEFEYIVSEPSKDAETQTEEFEYMFYRPTYQAPDSEYFRSDDKVRSYTEIPSYQVLIATFNHVVPHVSHRTQALDPLQEFVLVLIKLRLNVPFKDLAYRFLVSVPTVSRIFFHG</sequence>
<dbReference type="Proteomes" id="UP001159427">
    <property type="component" value="Unassembled WGS sequence"/>
</dbReference>
<name>A0ABN8RYQ1_9CNID</name>
<feature type="compositionally biased region" description="Low complexity" evidence="1">
    <location>
        <begin position="75"/>
        <end position="98"/>
    </location>
</feature>
<evidence type="ECO:0000259" key="2">
    <source>
        <dbReference type="Pfam" id="PF13613"/>
    </source>
</evidence>
<evidence type="ECO:0000313" key="4">
    <source>
        <dbReference type="Proteomes" id="UP001159427"/>
    </source>
</evidence>
<feature type="region of interest" description="Disordered" evidence="1">
    <location>
        <begin position="1"/>
        <end position="119"/>
    </location>
</feature>
<dbReference type="PANTHER" id="PTHR23080">
    <property type="entry name" value="THAP DOMAIN PROTEIN"/>
    <property type="match status" value="1"/>
</dbReference>
<organism evidence="3 4">
    <name type="scientific">Porites evermanni</name>
    <dbReference type="NCBI Taxonomy" id="104178"/>
    <lineage>
        <taxon>Eukaryota</taxon>
        <taxon>Metazoa</taxon>
        <taxon>Cnidaria</taxon>
        <taxon>Anthozoa</taxon>
        <taxon>Hexacorallia</taxon>
        <taxon>Scleractinia</taxon>
        <taxon>Fungiina</taxon>
        <taxon>Poritidae</taxon>
        <taxon>Porites</taxon>
    </lineage>
</organism>
<dbReference type="Pfam" id="PF13613">
    <property type="entry name" value="HTH_Tnp_4"/>
    <property type="match status" value="1"/>
</dbReference>
<evidence type="ECO:0000256" key="1">
    <source>
        <dbReference type="SAM" id="MobiDB-lite"/>
    </source>
</evidence>
<accession>A0ABN8RYQ1</accession>
<evidence type="ECO:0000313" key="3">
    <source>
        <dbReference type="EMBL" id="CAH3184453.1"/>
    </source>
</evidence>
<protein>
    <recommendedName>
        <fullName evidence="2">Transposase Helix-turn-helix domain-containing protein</fullName>
    </recommendedName>
</protein>
<reference evidence="3 4" key="1">
    <citation type="submission" date="2022-05" db="EMBL/GenBank/DDBJ databases">
        <authorList>
            <consortium name="Genoscope - CEA"/>
            <person name="William W."/>
        </authorList>
    </citation>
    <scope>NUCLEOTIDE SEQUENCE [LARGE SCALE GENOMIC DNA]</scope>
</reference>
<feature type="domain" description="Transposase Helix-turn-helix" evidence="2">
    <location>
        <begin position="192"/>
        <end position="231"/>
    </location>
</feature>
<proteinExistence type="predicted"/>
<dbReference type="PANTHER" id="PTHR23080:SF63">
    <property type="entry name" value="TICK TRANSPOSON"/>
    <property type="match status" value="1"/>
</dbReference>
<comment type="caution">
    <text evidence="3">The sequence shown here is derived from an EMBL/GenBank/DDBJ whole genome shotgun (WGS) entry which is preliminary data.</text>
</comment>
<keyword evidence="4" id="KW-1185">Reference proteome</keyword>
<feature type="compositionally biased region" description="Basic residues" evidence="1">
    <location>
        <begin position="38"/>
        <end position="48"/>
    </location>
</feature>
<dbReference type="InterPro" id="IPR027805">
    <property type="entry name" value="Transposase_HTH_dom"/>
</dbReference>
<gene>
    <name evidence="3" type="ORF">PEVE_00015458</name>
</gene>